<evidence type="ECO:0000313" key="1">
    <source>
        <dbReference type="EMBL" id="KAF2726535.1"/>
    </source>
</evidence>
<organism evidence="1 2">
    <name type="scientific">Polyplosphaeria fusca</name>
    <dbReference type="NCBI Taxonomy" id="682080"/>
    <lineage>
        <taxon>Eukaryota</taxon>
        <taxon>Fungi</taxon>
        <taxon>Dikarya</taxon>
        <taxon>Ascomycota</taxon>
        <taxon>Pezizomycotina</taxon>
        <taxon>Dothideomycetes</taxon>
        <taxon>Pleosporomycetidae</taxon>
        <taxon>Pleosporales</taxon>
        <taxon>Tetraplosphaeriaceae</taxon>
        <taxon>Polyplosphaeria</taxon>
    </lineage>
</organism>
<keyword evidence="2" id="KW-1185">Reference proteome</keyword>
<comment type="caution">
    <text evidence="1">The sequence shown here is derived from an EMBL/GenBank/DDBJ whole genome shotgun (WGS) entry which is preliminary data.</text>
</comment>
<accession>A0A9P4QIU3</accession>
<dbReference type="AlphaFoldDB" id="A0A9P4QIU3"/>
<dbReference type="EMBL" id="ML996446">
    <property type="protein sequence ID" value="KAF2726535.1"/>
    <property type="molecule type" value="Genomic_DNA"/>
</dbReference>
<feature type="non-terminal residue" evidence="1">
    <location>
        <position position="71"/>
    </location>
</feature>
<dbReference type="OrthoDB" id="3780340at2759"/>
<proteinExistence type="predicted"/>
<sequence>LTALDWAVITEYIAVLQPLKFATERLQGRGKAGTYGALYEFIPVFESLIAELDTRLQTYESVNFEPSEAPE</sequence>
<feature type="non-terminal residue" evidence="1">
    <location>
        <position position="1"/>
    </location>
</feature>
<dbReference type="Proteomes" id="UP000799444">
    <property type="component" value="Unassembled WGS sequence"/>
</dbReference>
<reference evidence="1" key="1">
    <citation type="journal article" date="2020" name="Stud. Mycol.">
        <title>101 Dothideomycetes genomes: a test case for predicting lifestyles and emergence of pathogens.</title>
        <authorList>
            <person name="Haridas S."/>
            <person name="Albert R."/>
            <person name="Binder M."/>
            <person name="Bloem J."/>
            <person name="Labutti K."/>
            <person name="Salamov A."/>
            <person name="Andreopoulos B."/>
            <person name="Baker S."/>
            <person name="Barry K."/>
            <person name="Bills G."/>
            <person name="Bluhm B."/>
            <person name="Cannon C."/>
            <person name="Castanera R."/>
            <person name="Culley D."/>
            <person name="Daum C."/>
            <person name="Ezra D."/>
            <person name="Gonzalez J."/>
            <person name="Henrissat B."/>
            <person name="Kuo A."/>
            <person name="Liang C."/>
            <person name="Lipzen A."/>
            <person name="Lutzoni F."/>
            <person name="Magnuson J."/>
            <person name="Mondo S."/>
            <person name="Nolan M."/>
            <person name="Ohm R."/>
            <person name="Pangilinan J."/>
            <person name="Park H.-J."/>
            <person name="Ramirez L."/>
            <person name="Alfaro M."/>
            <person name="Sun H."/>
            <person name="Tritt A."/>
            <person name="Yoshinaga Y."/>
            <person name="Zwiers L.-H."/>
            <person name="Turgeon B."/>
            <person name="Goodwin S."/>
            <person name="Spatafora J."/>
            <person name="Crous P."/>
            <person name="Grigoriev I."/>
        </authorList>
    </citation>
    <scope>NUCLEOTIDE SEQUENCE</scope>
    <source>
        <strain evidence="1">CBS 125425</strain>
    </source>
</reference>
<name>A0A9P4QIU3_9PLEO</name>
<gene>
    <name evidence="1" type="ORF">EJ04DRAFT_411114</name>
</gene>
<protein>
    <submittedName>
        <fullName evidence="1">Uncharacterized protein</fullName>
    </submittedName>
</protein>
<evidence type="ECO:0000313" key="2">
    <source>
        <dbReference type="Proteomes" id="UP000799444"/>
    </source>
</evidence>